<reference evidence="2 3" key="1">
    <citation type="submission" date="2018-03" db="EMBL/GenBank/DDBJ databases">
        <title>Genomic Encyclopedia of Archaeal and Bacterial Type Strains, Phase II (KMG-II): from individual species to whole genera.</title>
        <authorList>
            <person name="Goeker M."/>
        </authorList>
    </citation>
    <scope>NUCLEOTIDE SEQUENCE [LARGE SCALE GENOMIC DNA]</scope>
    <source>
        <strain evidence="2 3">DSM 28354</strain>
    </source>
</reference>
<evidence type="ECO:0000313" key="2">
    <source>
        <dbReference type="EMBL" id="PRY45543.1"/>
    </source>
</evidence>
<keyword evidence="1" id="KW-1133">Transmembrane helix</keyword>
<proteinExistence type="predicted"/>
<dbReference type="Proteomes" id="UP000238375">
    <property type="component" value="Unassembled WGS sequence"/>
</dbReference>
<keyword evidence="1" id="KW-0812">Transmembrane</keyword>
<organism evidence="2 3">
    <name type="scientific">Spirosoma oryzae</name>
    <dbReference type="NCBI Taxonomy" id="1469603"/>
    <lineage>
        <taxon>Bacteria</taxon>
        <taxon>Pseudomonadati</taxon>
        <taxon>Bacteroidota</taxon>
        <taxon>Cytophagia</taxon>
        <taxon>Cytophagales</taxon>
        <taxon>Cytophagaceae</taxon>
        <taxon>Spirosoma</taxon>
    </lineage>
</organism>
<gene>
    <name evidence="2" type="ORF">CLV58_102292</name>
</gene>
<comment type="caution">
    <text evidence="2">The sequence shown here is derived from an EMBL/GenBank/DDBJ whole genome shotgun (WGS) entry which is preliminary data.</text>
</comment>
<keyword evidence="3" id="KW-1185">Reference proteome</keyword>
<evidence type="ECO:0000313" key="3">
    <source>
        <dbReference type="Proteomes" id="UP000238375"/>
    </source>
</evidence>
<dbReference type="EMBL" id="PVTE01000002">
    <property type="protein sequence ID" value="PRY45543.1"/>
    <property type="molecule type" value="Genomic_DNA"/>
</dbReference>
<evidence type="ECO:0000256" key="1">
    <source>
        <dbReference type="SAM" id="Phobius"/>
    </source>
</evidence>
<accession>A0A2T0TIP6</accession>
<dbReference type="AlphaFoldDB" id="A0A2T0TIP6"/>
<sequence length="45" mass="4868">MALTMAKMIPPASTCARSHKVELITVVLVALGFNALPYFVFSKPC</sequence>
<protein>
    <submittedName>
        <fullName evidence="2">Uncharacterized protein</fullName>
    </submittedName>
</protein>
<feature type="transmembrane region" description="Helical" evidence="1">
    <location>
        <begin position="21"/>
        <end position="41"/>
    </location>
</feature>
<name>A0A2T0TIP6_9BACT</name>
<keyword evidence="1" id="KW-0472">Membrane</keyword>